<dbReference type="Pfam" id="PF00135">
    <property type="entry name" value="COesterase"/>
    <property type="match status" value="1"/>
</dbReference>
<keyword evidence="2" id="KW-0719">Serine esterase</keyword>
<dbReference type="PANTHER" id="PTHR43142">
    <property type="entry name" value="CARBOXYLIC ESTER HYDROLASE"/>
    <property type="match status" value="1"/>
</dbReference>
<dbReference type="PANTHER" id="PTHR43142:SF1">
    <property type="entry name" value="CARBOXYLIC ESTER HYDROLASE"/>
    <property type="match status" value="1"/>
</dbReference>
<evidence type="ECO:0000259" key="7">
    <source>
        <dbReference type="Pfam" id="PF00135"/>
    </source>
</evidence>
<comment type="similarity">
    <text evidence="1 6">Belongs to the type-B carboxylesterase/lipase family.</text>
</comment>
<name>A0A1U9WNS7_RHYFE</name>
<dbReference type="InterPro" id="IPR029058">
    <property type="entry name" value="AB_hydrolase_fold"/>
</dbReference>
<dbReference type="GO" id="GO:0052689">
    <property type="term" value="F:carboxylic ester hydrolase activity"/>
    <property type="evidence" value="ECO:0007669"/>
    <property type="project" value="UniProtKB-KW"/>
</dbReference>
<keyword evidence="4" id="KW-1015">Disulfide bond</keyword>
<dbReference type="AlphaFoldDB" id="A0A1U9WNS7"/>
<keyword evidence="6" id="KW-0732">Signal</keyword>
<evidence type="ECO:0000256" key="3">
    <source>
        <dbReference type="ARBA" id="ARBA00022801"/>
    </source>
</evidence>
<feature type="signal peptide" evidence="6">
    <location>
        <begin position="1"/>
        <end position="23"/>
    </location>
</feature>
<gene>
    <name evidence="8" type="primary">cxe484</name>
</gene>
<evidence type="ECO:0000313" key="8">
    <source>
        <dbReference type="EMBL" id="AQY45921.1"/>
    </source>
</evidence>
<accession>A0A1U9WNS7</accession>
<keyword evidence="5" id="KW-0325">Glycoprotein</keyword>
<reference evidence="8" key="1">
    <citation type="submission" date="2017-02" db="EMBL/GenBank/DDBJ databases">
        <title>Functional characterization of pheromone degrading enzymes from the red palm weevil, Rhynchophorus ferrugineus.</title>
        <authorList>
            <person name="Antony B."/>
            <person name="Johny J."/>
            <person name="Aldosari S.A."/>
        </authorList>
    </citation>
    <scope>NUCLEOTIDE SEQUENCE</scope>
</reference>
<proteinExistence type="evidence at transcript level"/>
<evidence type="ECO:0000256" key="2">
    <source>
        <dbReference type="ARBA" id="ARBA00022487"/>
    </source>
</evidence>
<dbReference type="PROSITE" id="PS00122">
    <property type="entry name" value="CARBOXYLESTERASE_B_1"/>
    <property type="match status" value="1"/>
</dbReference>
<evidence type="ECO:0000256" key="4">
    <source>
        <dbReference type="ARBA" id="ARBA00023157"/>
    </source>
</evidence>
<dbReference type="SUPFAM" id="SSF53474">
    <property type="entry name" value="alpha/beta-Hydrolases"/>
    <property type="match status" value="1"/>
</dbReference>
<protein>
    <recommendedName>
        <fullName evidence="6">Carboxylic ester hydrolase</fullName>
        <ecNumber evidence="6">3.1.1.-</ecNumber>
    </recommendedName>
</protein>
<feature type="domain" description="Carboxylesterase type B" evidence="7">
    <location>
        <begin position="29"/>
        <end position="524"/>
    </location>
</feature>
<evidence type="ECO:0000256" key="1">
    <source>
        <dbReference type="ARBA" id="ARBA00005964"/>
    </source>
</evidence>
<dbReference type="InterPro" id="IPR002018">
    <property type="entry name" value="CarbesteraseB"/>
</dbReference>
<dbReference type="EC" id="3.1.1.-" evidence="6"/>
<dbReference type="EMBL" id="KY658481">
    <property type="protein sequence ID" value="AQY45921.1"/>
    <property type="molecule type" value="mRNA"/>
</dbReference>
<sequence>MMNLLWCERTLFIIFLSNIPALAQRESDGPTVQVPQGLIKGTYEKSYRNRTYSAFEGIPFAKPPIGNLRFQAPVPADAWNGILKANKKYECLQFIPFSLFFGPRGTEDCLYIYVYVPREIINSNELLDVVVHIHGGAFMLGSPKFMAGPEFLMDKDIVYVSFNYRLNSLGFLSTGDDVIPGNNGLKDQVLAMEWIKDNIKFFGGNPTSITLTGLSAGAASVHYHYLSPLSKGLFHRGLSQSGTALQHWSLKLNPLDDAKILAKNLSCPTSSSQKILDCLRECDGNALMNATISFYKHVDGIPFNIFGPVIEPRSENAFISEHPYKIMENGNIYDVPWITSNTKDEGLFPVGFILWLKKLRLLDEQWYDIMPYIIETNNKLDKNTEHDVLSKIKTFYFKDKPLTEENIHSLIDLFTERLFLTDAEEAIKMHTAAVRSEVYYYSFSYILKMPSFPPSKVKGTSHGDDTRLLLGMIGTPSKLQDHDEQMMELFTEFLAEYAQKGIPKFKDVEWLPQDRHVDKLNILYINNVNDIEMRTVDKLGFSDFWNSLPLLQVERTVSYSTVLKCSFVLNVLSLLILFL</sequence>
<dbReference type="Gene3D" id="3.40.50.1820">
    <property type="entry name" value="alpha/beta hydrolase"/>
    <property type="match status" value="1"/>
</dbReference>
<evidence type="ECO:0000256" key="5">
    <source>
        <dbReference type="ARBA" id="ARBA00023180"/>
    </source>
</evidence>
<dbReference type="InterPro" id="IPR019826">
    <property type="entry name" value="Carboxylesterase_B_AS"/>
</dbReference>
<organism evidence="8">
    <name type="scientific">Rhynchophorus ferrugineus</name>
    <name type="common">Red palm weevil</name>
    <name type="synonym">Curculio ferrugineus</name>
    <dbReference type="NCBI Taxonomy" id="354439"/>
    <lineage>
        <taxon>Eukaryota</taxon>
        <taxon>Metazoa</taxon>
        <taxon>Ecdysozoa</taxon>
        <taxon>Arthropoda</taxon>
        <taxon>Hexapoda</taxon>
        <taxon>Insecta</taxon>
        <taxon>Pterygota</taxon>
        <taxon>Neoptera</taxon>
        <taxon>Endopterygota</taxon>
        <taxon>Coleoptera</taxon>
        <taxon>Polyphaga</taxon>
        <taxon>Cucujiformia</taxon>
        <taxon>Curculionidae</taxon>
        <taxon>Dryophthorinae</taxon>
        <taxon>Rhynchophorus</taxon>
    </lineage>
</organism>
<keyword evidence="3 6" id="KW-0378">Hydrolase</keyword>
<evidence type="ECO:0000256" key="6">
    <source>
        <dbReference type="RuleBase" id="RU361235"/>
    </source>
</evidence>
<feature type="chain" id="PRO_5011826058" description="Carboxylic ester hydrolase" evidence="6">
    <location>
        <begin position="24"/>
        <end position="579"/>
    </location>
</feature>